<comment type="caution">
    <text evidence="2">The sequence shown here is derived from an EMBL/GenBank/DDBJ whole genome shotgun (WGS) entry which is preliminary data.</text>
</comment>
<keyword evidence="1" id="KW-0732">Signal</keyword>
<proteinExistence type="predicted"/>
<sequence>MRSLFAIIISGILATLCCGKAFADVSYADLFLAGRGYKPVEDIWTEKPIVTYAPDGSSIPDNPLYKEWCINTFNNGEQIYEAYKEIAFDIDYRAEPPKTDDWQTPIETRQRKKGDCEDSVFLFFSQLSGLNIDGDIVWGWVVDKDTSVAFAHVWYQLFDKRGRAYVVEGFSKEWNGIIPEEMVGGAEERVPTLTLRHNRLNRTVDEVIPTFAESFEDGQFPWGIYLNNTATIREIFQKLQGMFTRYSGQMHQLTASVQPSTLRN</sequence>
<evidence type="ECO:0000256" key="1">
    <source>
        <dbReference type="SAM" id="SignalP"/>
    </source>
</evidence>
<protein>
    <submittedName>
        <fullName evidence="2">Transglutaminase domain protein</fullName>
    </submittedName>
</protein>
<feature type="signal peptide" evidence="1">
    <location>
        <begin position="1"/>
        <end position="23"/>
    </location>
</feature>
<dbReference type="Gene3D" id="3.10.620.30">
    <property type="match status" value="1"/>
</dbReference>
<evidence type="ECO:0000313" key="2">
    <source>
        <dbReference type="EMBL" id="GAN32128.1"/>
    </source>
</evidence>
<dbReference type="InterPro" id="IPR038765">
    <property type="entry name" value="Papain-like_cys_pep_sf"/>
</dbReference>
<accession>A0ABQ0JTU0</accession>
<dbReference type="SUPFAM" id="SSF54001">
    <property type="entry name" value="Cysteine proteinases"/>
    <property type="match status" value="1"/>
</dbReference>
<evidence type="ECO:0000313" key="3">
    <source>
        <dbReference type="Proteomes" id="UP000032309"/>
    </source>
</evidence>
<feature type="chain" id="PRO_5046261667" evidence="1">
    <location>
        <begin position="24"/>
        <end position="264"/>
    </location>
</feature>
<dbReference type="EMBL" id="BAFN01000001">
    <property type="protein sequence ID" value="GAN32128.1"/>
    <property type="molecule type" value="Genomic_DNA"/>
</dbReference>
<gene>
    <name evidence="2" type="ORF">BROSI_A0638</name>
</gene>
<dbReference type="RefSeq" id="WP_052562283.1">
    <property type="nucleotide sequence ID" value="NZ_BAFN01000001.1"/>
</dbReference>
<name>A0ABQ0JTU0_9BACT</name>
<dbReference type="Proteomes" id="UP000032309">
    <property type="component" value="Unassembled WGS sequence"/>
</dbReference>
<organism evidence="2 3">
    <name type="scientific">Candidatus Brocadia sinica JPN1</name>
    <dbReference type="NCBI Taxonomy" id="1197129"/>
    <lineage>
        <taxon>Bacteria</taxon>
        <taxon>Pseudomonadati</taxon>
        <taxon>Planctomycetota</taxon>
        <taxon>Candidatus Brocadiia</taxon>
        <taxon>Candidatus Brocadiales</taxon>
        <taxon>Candidatus Brocadiaceae</taxon>
        <taxon>Candidatus Brocadia</taxon>
    </lineage>
</organism>
<keyword evidence="3" id="KW-1185">Reference proteome</keyword>
<reference evidence="3" key="1">
    <citation type="journal article" date="2015" name="Genome Announc.">
        <title>Draft Genome Sequence of an Anaerobic Ammonium-Oxidizing Bacterium, "Candidatus Brocadia sinica".</title>
        <authorList>
            <person name="Oshiki M."/>
            <person name="Shinyako-Hata K."/>
            <person name="Satoh H."/>
            <person name="Okabe S."/>
        </authorList>
    </citation>
    <scope>NUCLEOTIDE SEQUENCE [LARGE SCALE GENOMIC DNA]</scope>
    <source>
        <strain evidence="3">JPN1</strain>
    </source>
</reference>